<keyword evidence="7 9" id="KW-1133">Transmembrane helix</keyword>
<keyword evidence="4" id="KW-0762">Sugar transport</keyword>
<evidence type="ECO:0000256" key="5">
    <source>
        <dbReference type="ARBA" id="ARBA00022692"/>
    </source>
</evidence>
<evidence type="ECO:0000256" key="4">
    <source>
        <dbReference type="ARBA" id="ARBA00022597"/>
    </source>
</evidence>
<evidence type="ECO:0000256" key="6">
    <source>
        <dbReference type="ARBA" id="ARBA00022737"/>
    </source>
</evidence>
<comment type="similarity">
    <text evidence="2">Belongs to the SWEET sugar transporter family.</text>
</comment>
<keyword evidence="8 9" id="KW-0472">Membrane</keyword>
<dbReference type="InterPro" id="IPR047664">
    <property type="entry name" value="SWEET"/>
</dbReference>
<comment type="subcellular location">
    <subcellularLocation>
        <location evidence="1">Endomembrane system</location>
        <topology evidence="1">Multi-pass membrane protein</topology>
    </subcellularLocation>
</comment>
<dbReference type="GO" id="GO:0016020">
    <property type="term" value="C:membrane"/>
    <property type="evidence" value="ECO:0007669"/>
    <property type="project" value="InterPro"/>
</dbReference>
<evidence type="ECO:0000256" key="7">
    <source>
        <dbReference type="ARBA" id="ARBA00022989"/>
    </source>
</evidence>
<comment type="caution">
    <text evidence="10">The sequence shown here is derived from an EMBL/GenBank/DDBJ whole genome shotgun (WGS) entry which is preliminary data.</text>
</comment>
<dbReference type="Proteomes" id="UP001454036">
    <property type="component" value="Unassembled WGS sequence"/>
</dbReference>
<dbReference type="AlphaFoldDB" id="A0AAV3QAR1"/>
<feature type="transmembrane region" description="Helical" evidence="9">
    <location>
        <begin position="99"/>
        <end position="120"/>
    </location>
</feature>
<evidence type="ECO:0000256" key="1">
    <source>
        <dbReference type="ARBA" id="ARBA00004127"/>
    </source>
</evidence>
<dbReference type="FunFam" id="1.20.1280.290:FF:000001">
    <property type="entry name" value="Bidirectional sugar transporter SWEET"/>
    <property type="match status" value="1"/>
</dbReference>
<gene>
    <name evidence="10" type="ORF">LIER_39017</name>
</gene>
<feature type="transmembrane region" description="Helical" evidence="9">
    <location>
        <begin position="65"/>
        <end position="87"/>
    </location>
</feature>
<name>A0AAV3QAR1_LITER</name>
<dbReference type="Pfam" id="PF03083">
    <property type="entry name" value="MtN3_slv"/>
    <property type="match status" value="2"/>
</dbReference>
<dbReference type="GO" id="GO:0012505">
    <property type="term" value="C:endomembrane system"/>
    <property type="evidence" value="ECO:0007669"/>
    <property type="project" value="UniProtKB-SubCell"/>
</dbReference>
<reference evidence="10 11" key="1">
    <citation type="submission" date="2024-01" db="EMBL/GenBank/DDBJ databases">
        <title>The complete chloroplast genome sequence of Lithospermum erythrorhizon: insights into the phylogenetic relationship among Boraginaceae species and the maternal lineages of purple gromwells.</title>
        <authorList>
            <person name="Okada T."/>
            <person name="Watanabe K."/>
        </authorList>
    </citation>
    <scope>NUCLEOTIDE SEQUENCE [LARGE SCALE GENOMIC DNA]</scope>
</reference>
<dbReference type="InterPro" id="IPR004316">
    <property type="entry name" value="SWEET_rpt"/>
</dbReference>
<accession>A0AAV3QAR1</accession>
<dbReference type="EMBL" id="BAABME010020398">
    <property type="protein sequence ID" value="GAA0160303.1"/>
    <property type="molecule type" value="Genomic_DNA"/>
</dbReference>
<keyword evidence="11" id="KW-1185">Reference proteome</keyword>
<evidence type="ECO:0008006" key="12">
    <source>
        <dbReference type="Google" id="ProtNLM"/>
    </source>
</evidence>
<keyword evidence="5 9" id="KW-0812">Transmembrane</keyword>
<dbReference type="PANTHER" id="PTHR10791">
    <property type="entry name" value="RAG1-ACTIVATING PROTEIN 1"/>
    <property type="match status" value="1"/>
</dbReference>
<keyword evidence="3" id="KW-0813">Transport</keyword>
<evidence type="ECO:0000313" key="10">
    <source>
        <dbReference type="EMBL" id="GAA0160303.1"/>
    </source>
</evidence>
<dbReference type="GO" id="GO:0051119">
    <property type="term" value="F:sugar transmembrane transporter activity"/>
    <property type="evidence" value="ECO:0007669"/>
    <property type="project" value="InterPro"/>
</dbReference>
<organism evidence="10 11">
    <name type="scientific">Lithospermum erythrorhizon</name>
    <name type="common">Purple gromwell</name>
    <name type="synonym">Lithospermum officinale var. erythrorhizon</name>
    <dbReference type="NCBI Taxonomy" id="34254"/>
    <lineage>
        <taxon>Eukaryota</taxon>
        <taxon>Viridiplantae</taxon>
        <taxon>Streptophyta</taxon>
        <taxon>Embryophyta</taxon>
        <taxon>Tracheophyta</taxon>
        <taxon>Spermatophyta</taxon>
        <taxon>Magnoliopsida</taxon>
        <taxon>eudicotyledons</taxon>
        <taxon>Gunneridae</taxon>
        <taxon>Pentapetalae</taxon>
        <taxon>asterids</taxon>
        <taxon>lamiids</taxon>
        <taxon>Boraginales</taxon>
        <taxon>Boraginaceae</taxon>
        <taxon>Boraginoideae</taxon>
        <taxon>Lithospermeae</taxon>
        <taxon>Lithospermum</taxon>
    </lineage>
</organism>
<evidence type="ECO:0000256" key="8">
    <source>
        <dbReference type="ARBA" id="ARBA00023136"/>
    </source>
</evidence>
<keyword evidence="6" id="KW-0677">Repeat</keyword>
<feature type="transmembrane region" description="Helical" evidence="9">
    <location>
        <begin position="6"/>
        <end position="30"/>
    </location>
</feature>
<evidence type="ECO:0000256" key="2">
    <source>
        <dbReference type="ARBA" id="ARBA00007809"/>
    </source>
</evidence>
<evidence type="ECO:0000256" key="9">
    <source>
        <dbReference type="SAM" id="Phobius"/>
    </source>
</evidence>
<dbReference type="PANTHER" id="PTHR10791:SF120">
    <property type="entry name" value="BIDIRECTIONAL SUGAR TRANSPORTER SWEET17"/>
    <property type="match status" value="1"/>
</dbReference>
<evidence type="ECO:0000313" key="11">
    <source>
        <dbReference type="Proteomes" id="UP001454036"/>
    </source>
</evidence>
<sequence length="192" mass="20825">MEDLSFIIGLIGNVISVLVFLSPASTFWRIVKNGSTEEFDSLPYICTLLGSSLWTYYGVVKPGEILVATVNGFGVLVEAIYVALFIFYANKKMKKKTGILVGILNVGFPAAAILGTRIALEGEAQIDSIGFVCAGLNIIMYGSPLAAMGTVVKTKSVEYMPFFLSFFLFLNGGIWAFYAFLVSDLFLGVSIH</sequence>
<evidence type="ECO:0000256" key="3">
    <source>
        <dbReference type="ARBA" id="ARBA00022448"/>
    </source>
</evidence>
<feature type="transmembrane region" description="Helical" evidence="9">
    <location>
        <begin position="126"/>
        <end position="147"/>
    </location>
</feature>
<dbReference type="Gene3D" id="1.20.1280.290">
    <property type="match status" value="2"/>
</dbReference>
<protein>
    <recommendedName>
        <fullName evidence="12">SWEET17</fullName>
    </recommendedName>
</protein>
<feature type="transmembrane region" description="Helical" evidence="9">
    <location>
        <begin position="159"/>
        <end position="181"/>
    </location>
</feature>
<feature type="transmembrane region" description="Helical" evidence="9">
    <location>
        <begin position="42"/>
        <end position="59"/>
    </location>
</feature>
<proteinExistence type="inferred from homology"/>